<dbReference type="InterPro" id="IPR011610">
    <property type="entry name" value="SAM_mthyl_Trfase_ML2640-like"/>
</dbReference>
<evidence type="ECO:0000256" key="6">
    <source>
        <dbReference type="RuleBase" id="RU362030"/>
    </source>
</evidence>
<evidence type="ECO:0000313" key="8">
    <source>
        <dbReference type="Proteomes" id="UP000186040"/>
    </source>
</evidence>
<dbReference type="InterPro" id="IPR007213">
    <property type="entry name" value="Ppm1/Ppm2/Tcmp"/>
</dbReference>
<keyword evidence="5 6" id="KW-0949">S-adenosyl-L-methionine</keyword>
<reference evidence="7 8" key="1">
    <citation type="submission" date="2016-10" db="EMBL/GenBank/DDBJ databases">
        <title>The Draft Genome Sequence of Actinokineospora bangkokensis 44EHWT reveals the biosynthetic pathway of antifungal compounds Thailandins with unusual extender unit butylmalonyl-CoA.</title>
        <authorList>
            <person name="Greule A."/>
            <person name="Intra B."/>
            <person name="Flemming S."/>
            <person name="Rommel M.G."/>
            <person name="Panbangred W."/>
            <person name="Bechthold A."/>
        </authorList>
    </citation>
    <scope>NUCLEOTIDE SEQUENCE [LARGE SCALE GENOMIC DNA]</scope>
    <source>
        <strain evidence="7 8">44EHW</strain>
    </source>
</reference>
<dbReference type="SUPFAM" id="SSF53335">
    <property type="entry name" value="S-adenosyl-L-methionine-dependent methyltransferases"/>
    <property type="match status" value="1"/>
</dbReference>
<dbReference type="GO" id="GO:0008168">
    <property type="term" value="F:methyltransferase activity"/>
    <property type="evidence" value="ECO:0007669"/>
    <property type="project" value="UniProtKB-UniRule"/>
</dbReference>
<dbReference type="InterPro" id="IPR029063">
    <property type="entry name" value="SAM-dependent_MTases_sf"/>
</dbReference>
<dbReference type="Pfam" id="PF04072">
    <property type="entry name" value="LCM"/>
    <property type="match status" value="1"/>
</dbReference>
<proteinExistence type="inferred from homology"/>
<dbReference type="EC" id="2.1.1.-" evidence="6"/>
<name>A0A1Q9LPF1_9PSEU</name>
<dbReference type="RefSeq" id="WP_233157978.1">
    <property type="nucleotide sequence ID" value="NZ_MKQR01000009.1"/>
</dbReference>
<dbReference type="PANTHER" id="PTHR43619">
    <property type="entry name" value="S-ADENOSYL-L-METHIONINE-DEPENDENT METHYLTRANSFERASE YKTD-RELATED"/>
    <property type="match status" value="1"/>
</dbReference>
<gene>
    <name evidence="7" type="ORF">BJP25_14745</name>
</gene>
<dbReference type="EMBL" id="MKQR01000009">
    <property type="protein sequence ID" value="OLR93881.1"/>
    <property type="molecule type" value="Genomic_DNA"/>
</dbReference>
<dbReference type="PANTHER" id="PTHR43619:SF2">
    <property type="entry name" value="S-ADENOSYL-L-METHIONINE-DEPENDENT METHYLTRANSFERASES SUPERFAMILY PROTEIN"/>
    <property type="match status" value="1"/>
</dbReference>
<evidence type="ECO:0000313" key="7">
    <source>
        <dbReference type="EMBL" id="OLR93881.1"/>
    </source>
</evidence>
<comment type="similarity">
    <text evidence="2 6">Belongs to the UPF0677 family.</text>
</comment>
<evidence type="ECO:0000256" key="3">
    <source>
        <dbReference type="ARBA" id="ARBA00022603"/>
    </source>
</evidence>
<keyword evidence="8" id="KW-1185">Reference proteome</keyword>
<keyword evidence="4" id="KW-0808">Transferase</keyword>
<dbReference type="GO" id="GO:0032259">
    <property type="term" value="P:methylation"/>
    <property type="evidence" value="ECO:0007669"/>
    <property type="project" value="UniProtKB-KW"/>
</dbReference>
<comment type="function">
    <text evidence="1 6">Exhibits S-adenosyl-L-methionine-dependent methyltransferase activity.</text>
</comment>
<dbReference type="NCBIfam" id="TIGR00027">
    <property type="entry name" value="mthyl_TIGR00027"/>
    <property type="match status" value="1"/>
</dbReference>
<dbReference type="STRING" id="1193682.BJP25_14745"/>
<evidence type="ECO:0000256" key="2">
    <source>
        <dbReference type="ARBA" id="ARBA00008138"/>
    </source>
</evidence>
<protein>
    <recommendedName>
        <fullName evidence="6">S-adenosyl-L-methionine-dependent methyltransferase</fullName>
        <ecNumber evidence="6">2.1.1.-</ecNumber>
    </recommendedName>
</protein>
<evidence type="ECO:0000256" key="4">
    <source>
        <dbReference type="ARBA" id="ARBA00022679"/>
    </source>
</evidence>
<keyword evidence="3 6" id="KW-0489">Methyltransferase</keyword>
<comment type="caution">
    <text evidence="7">The sequence shown here is derived from an EMBL/GenBank/DDBJ whole genome shotgun (WGS) entry which is preliminary data.</text>
</comment>
<evidence type="ECO:0000256" key="5">
    <source>
        <dbReference type="ARBA" id="ARBA00022691"/>
    </source>
</evidence>
<evidence type="ECO:0000256" key="1">
    <source>
        <dbReference type="ARBA" id="ARBA00003907"/>
    </source>
</evidence>
<sequence length="259" mass="27482">MPGGVGATAIGVAAVRARESLRRDRLFHDPHAQRFLHAAGWPTPAGEYERPDRDGLPRWNMVVLSIPIRTRFVDDCLRDATAGGCGQVVVLGAGLDTRAFRLDWPAGTTVFEVDVPEVLAFKDSVLAGEGPRCARRVSIPADLTLEWAAPLLAAGFDPAAPTAWVAEGLVGYLSTEQNDSVLRELGRLSAPGSRLVVTTSADDPAASAGDGAAWLSGYGWTAASFDPAECAAAYGRPGVFDRFEPRPSHRGYLTAVRTG</sequence>
<organism evidence="7 8">
    <name type="scientific">Actinokineospora bangkokensis</name>
    <dbReference type="NCBI Taxonomy" id="1193682"/>
    <lineage>
        <taxon>Bacteria</taxon>
        <taxon>Bacillati</taxon>
        <taxon>Actinomycetota</taxon>
        <taxon>Actinomycetes</taxon>
        <taxon>Pseudonocardiales</taxon>
        <taxon>Pseudonocardiaceae</taxon>
        <taxon>Actinokineospora</taxon>
    </lineage>
</organism>
<dbReference type="Proteomes" id="UP000186040">
    <property type="component" value="Unassembled WGS sequence"/>
</dbReference>
<accession>A0A1Q9LPF1</accession>
<dbReference type="AlphaFoldDB" id="A0A1Q9LPF1"/>
<dbReference type="Gene3D" id="3.40.50.150">
    <property type="entry name" value="Vaccinia Virus protein VP39"/>
    <property type="match status" value="1"/>
</dbReference>